<evidence type="ECO:0000313" key="2">
    <source>
        <dbReference type="Proteomes" id="UP000243579"/>
    </source>
</evidence>
<dbReference type="SUPFAM" id="SSF48371">
    <property type="entry name" value="ARM repeat"/>
    <property type="match status" value="1"/>
</dbReference>
<dbReference type="Gene3D" id="1.25.10.10">
    <property type="entry name" value="Leucine-rich Repeat Variant"/>
    <property type="match status" value="1"/>
</dbReference>
<dbReference type="OrthoDB" id="68511at2759"/>
<accession>A0A1V9YQR2</accession>
<dbReference type="EMBL" id="JNBR01001411">
    <property type="protein sequence ID" value="OQR88075.1"/>
    <property type="molecule type" value="Genomic_DNA"/>
</dbReference>
<dbReference type="InterPro" id="IPR011989">
    <property type="entry name" value="ARM-like"/>
</dbReference>
<name>A0A1V9YQR2_ACHHY</name>
<dbReference type="Proteomes" id="UP000243579">
    <property type="component" value="Unassembled WGS sequence"/>
</dbReference>
<comment type="caution">
    <text evidence="1">The sequence shown here is derived from an EMBL/GenBank/DDBJ whole genome shotgun (WGS) entry which is preliminary data.</text>
</comment>
<gene>
    <name evidence="1" type="ORF">ACHHYP_07661</name>
</gene>
<protein>
    <submittedName>
        <fullName evidence="1">Uncharacterized protein</fullName>
    </submittedName>
</protein>
<keyword evidence="2" id="KW-1185">Reference proteome</keyword>
<dbReference type="InterPro" id="IPR016024">
    <property type="entry name" value="ARM-type_fold"/>
</dbReference>
<dbReference type="AlphaFoldDB" id="A0A1V9YQR2"/>
<sequence>MAYDPTLEAVASTRGRLNSVHALLEEKNMTTDEAGESFWTKLQAHVLEEPDAWLRAALLGRQALATCSPLCLSTAQVSFFNGQTDPSKQPSDMGIDRIYVSAAVFGALRQLLAVKPGLVQSQIAVQAFMVHLRQSINLLDERKQREEVFRILKDFLILHNHDAQAEATCMEFLQEDGAGIQATAVDGLLAIAARGHVLPVALVQIAWMLMLKAPAVDMRAAATRLFSTVALQHGAATADTLVHGLSLLASDRAVAVRCEAARAFRQAPAAWVPQLLTKTQLDEHAMEGKRWLLVCNGVLLSLLEDAAQEVRREASRTIAQLCAAAGTTQEALEHAVLAHADASHEECPVATQLQFLLSLDALLQSYARHRWTPQGRFPFSVDQLEYLLRHGLRASHAGGMATLLAVLAQAALDTVHHVRVAVVFLRDVAAPVYAAAPDYVQRRMTRHASSIGCQIDALLPVLGLPALPTSPLLAALTTPNLSPARLPVLHVKAVPGAPPATLAGLVEAPTSQAAAANLEQRVRKLQREIPKDFAGGRYYSLVLGVLDGLLAVRQGQPLPEHVADAAKTWIVVMPEKGAAVELLALLVSSRAEVLEGTVAQLAAAPELPVIQELQQFSTLEALQQAATERLRTWWPSTWLHAEPAIHRHVQASVDLALLHEPVTAVMGWPCDIPLSIVVRNVDDANNLVSVPHQETVAVELRPRDLTWVHASHWQSSLSAVFVPVAVSGLVHVEIVVCVRATNLPFVEPFLQPISPSLLVPVAISRPAAPRGPLVTAPYAPPIYGAP</sequence>
<evidence type="ECO:0000313" key="1">
    <source>
        <dbReference type="EMBL" id="OQR88075.1"/>
    </source>
</evidence>
<organism evidence="1 2">
    <name type="scientific">Achlya hypogyna</name>
    <name type="common">Oomycete</name>
    <name type="synonym">Protoachlya hypogyna</name>
    <dbReference type="NCBI Taxonomy" id="1202772"/>
    <lineage>
        <taxon>Eukaryota</taxon>
        <taxon>Sar</taxon>
        <taxon>Stramenopiles</taxon>
        <taxon>Oomycota</taxon>
        <taxon>Saprolegniomycetes</taxon>
        <taxon>Saprolegniales</taxon>
        <taxon>Achlyaceae</taxon>
        <taxon>Achlya</taxon>
    </lineage>
</organism>
<reference evidence="1 2" key="1">
    <citation type="journal article" date="2014" name="Genome Biol. Evol.">
        <title>The secreted proteins of Achlya hypogyna and Thraustotheca clavata identify the ancestral oomycete secretome and reveal gene acquisitions by horizontal gene transfer.</title>
        <authorList>
            <person name="Misner I."/>
            <person name="Blouin N."/>
            <person name="Leonard G."/>
            <person name="Richards T.A."/>
            <person name="Lane C.E."/>
        </authorList>
    </citation>
    <scope>NUCLEOTIDE SEQUENCE [LARGE SCALE GENOMIC DNA]</scope>
    <source>
        <strain evidence="1 2">ATCC 48635</strain>
    </source>
</reference>
<proteinExistence type="predicted"/>